<evidence type="ECO:0000256" key="2">
    <source>
        <dbReference type="SAM" id="Phobius"/>
    </source>
</evidence>
<protein>
    <submittedName>
        <fullName evidence="4">Signaling threshold-regulating transmembrane adapter 1</fullName>
    </submittedName>
</protein>
<dbReference type="Proteomes" id="UP000694863">
    <property type="component" value="Unplaced"/>
</dbReference>
<keyword evidence="2" id="KW-1133">Transmembrane helix</keyword>
<keyword evidence="3" id="KW-1185">Reference proteome</keyword>
<name>A0ABM0J124_ECHTE</name>
<keyword evidence="2" id="KW-0472">Membrane</keyword>
<dbReference type="RefSeq" id="XP_004712497.1">
    <property type="nucleotide sequence ID" value="XM_004712440.2"/>
</dbReference>
<dbReference type="GeneID" id="101647662"/>
<evidence type="ECO:0000256" key="1">
    <source>
        <dbReference type="SAM" id="MobiDB-lite"/>
    </source>
</evidence>
<dbReference type="InterPro" id="IPR033269">
    <property type="entry name" value="Sit1"/>
</dbReference>
<feature type="region of interest" description="Disordered" evidence="1">
    <location>
        <begin position="79"/>
        <end position="98"/>
    </location>
</feature>
<dbReference type="PANTHER" id="PTHR15604">
    <property type="entry name" value="SIGNALING THRESHOLD-REGULATING TRANSMEMBRANE ADAPTER 1"/>
    <property type="match status" value="1"/>
</dbReference>
<gene>
    <name evidence="4" type="primary">SIT1</name>
</gene>
<keyword evidence="2 4" id="KW-0812">Transmembrane</keyword>
<organism evidence="3 4">
    <name type="scientific">Echinops telfairi</name>
    <name type="common">Lesser hedgehog tenrec</name>
    <dbReference type="NCBI Taxonomy" id="9371"/>
    <lineage>
        <taxon>Eukaryota</taxon>
        <taxon>Metazoa</taxon>
        <taxon>Chordata</taxon>
        <taxon>Craniata</taxon>
        <taxon>Vertebrata</taxon>
        <taxon>Euteleostomi</taxon>
        <taxon>Mammalia</taxon>
        <taxon>Eutheria</taxon>
        <taxon>Afrotheria</taxon>
        <taxon>Tenrecidae</taxon>
        <taxon>Tenrecinae</taxon>
        <taxon>Echinops</taxon>
    </lineage>
</organism>
<feature type="transmembrane region" description="Helical" evidence="2">
    <location>
        <begin position="22"/>
        <end position="45"/>
    </location>
</feature>
<evidence type="ECO:0000313" key="4">
    <source>
        <dbReference type="RefSeq" id="XP_004712497.1"/>
    </source>
</evidence>
<accession>A0ABM0J124</accession>
<sequence length="176" mass="18969">MWRSDNCTDLLALGIPDFGRAWGLWAILGVVTLLLLLSLAAHLSLWTRGQSRSHPGQESSGAPVEEVPLYGNLHYLQTGRLSRDKGPGQPDPVSGDPTRAAEEVMCYTSLQLLPPQGRAPSLGVPIKYSEVVLDAEPKAQAPGPEPELYASVRTQARRTQASFPNEAYANSQPAPS</sequence>
<proteinExistence type="predicted"/>
<evidence type="ECO:0000313" key="3">
    <source>
        <dbReference type="Proteomes" id="UP000694863"/>
    </source>
</evidence>
<reference evidence="4" key="1">
    <citation type="submission" date="2025-08" db="UniProtKB">
        <authorList>
            <consortium name="RefSeq"/>
        </authorList>
    </citation>
    <scope>IDENTIFICATION</scope>
</reference>
<feature type="region of interest" description="Disordered" evidence="1">
    <location>
        <begin position="154"/>
        <end position="176"/>
    </location>
</feature>
<dbReference type="PANTHER" id="PTHR15604:SF0">
    <property type="entry name" value="SIGNALING THRESHOLD-REGULATING TRANSMEMBRANE ADAPTER 1"/>
    <property type="match status" value="1"/>
</dbReference>